<evidence type="ECO:0000313" key="2">
    <source>
        <dbReference type="Proteomes" id="UP000515152"/>
    </source>
</evidence>
<feature type="region of interest" description="Disordered" evidence="1">
    <location>
        <begin position="179"/>
        <end position="230"/>
    </location>
</feature>
<feature type="compositionally biased region" description="Basic and acidic residues" evidence="1">
    <location>
        <begin position="264"/>
        <end position="289"/>
    </location>
</feature>
<dbReference type="GO" id="GO:0048168">
    <property type="term" value="P:regulation of neuronal synaptic plasticity"/>
    <property type="evidence" value="ECO:0007669"/>
    <property type="project" value="InterPro"/>
</dbReference>
<proteinExistence type="predicted"/>
<dbReference type="OrthoDB" id="6161298at2759"/>
<organism evidence="2 3">
    <name type="scientific">Clupea harengus</name>
    <name type="common">Atlantic herring</name>
    <dbReference type="NCBI Taxonomy" id="7950"/>
    <lineage>
        <taxon>Eukaryota</taxon>
        <taxon>Metazoa</taxon>
        <taxon>Chordata</taxon>
        <taxon>Craniata</taxon>
        <taxon>Vertebrata</taxon>
        <taxon>Euteleostomi</taxon>
        <taxon>Actinopterygii</taxon>
        <taxon>Neopterygii</taxon>
        <taxon>Teleostei</taxon>
        <taxon>Clupei</taxon>
        <taxon>Clupeiformes</taxon>
        <taxon>Clupeoidei</taxon>
        <taxon>Clupeidae</taxon>
        <taxon>Clupea</taxon>
    </lineage>
</organism>
<dbReference type="InterPro" id="IPR033374">
    <property type="entry name" value="NSMF"/>
</dbReference>
<feature type="region of interest" description="Disordered" evidence="1">
    <location>
        <begin position="33"/>
        <end position="147"/>
    </location>
</feature>
<name>A0A8M1KAA0_CLUHA</name>
<dbReference type="PANTHER" id="PTHR32061">
    <property type="entry name" value="NMDA RECEPTOR SYNAPTONUCLEAR SIGNALING AND NEURONAL MIGRATION FACTOR"/>
    <property type="match status" value="1"/>
</dbReference>
<feature type="region of interest" description="Disordered" evidence="1">
    <location>
        <begin position="262"/>
        <end position="289"/>
    </location>
</feature>
<feature type="compositionally biased region" description="Polar residues" evidence="1">
    <location>
        <begin position="179"/>
        <end position="189"/>
    </location>
</feature>
<dbReference type="GeneID" id="122130233"/>
<reference evidence="3" key="1">
    <citation type="submission" date="2025-08" db="UniProtKB">
        <authorList>
            <consortium name="RefSeq"/>
        </authorList>
    </citation>
    <scope>IDENTIFICATION</scope>
</reference>
<dbReference type="KEGG" id="char:122130233"/>
<evidence type="ECO:0000256" key="1">
    <source>
        <dbReference type="SAM" id="MobiDB-lite"/>
    </source>
</evidence>
<dbReference type="GO" id="GO:2001222">
    <property type="term" value="P:regulation of neuron migration"/>
    <property type="evidence" value="ECO:0007669"/>
    <property type="project" value="InterPro"/>
</dbReference>
<evidence type="ECO:0000313" key="3">
    <source>
        <dbReference type="RefSeq" id="XP_042560822.1"/>
    </source>
</evidence>
<accession>A0A8M1KAA0</accession>
<gene>
    <name evidence="3" type="primary">LOC122130233</name>
</gene>
<feature type="compositionally biased region" description="Polar residues" evidence="1">
    <location>
        <begin position="217"/>
        <end position="230"/>
    </location>
</feature>
<protein>
    <submittedName>
        <fullName evidence="3">NMDA receptor synaptonuclear signaling and neuronal migration factor-like</fullName>
    </submittedName>
</protein>
<sequence>MGTAVSKRKNLRNDAISSVAAKVRAARAFGEYLSQNNPENRNGSAHLLSDTFISQDTDSPDISRLQNNALHPYPPPAKPSQAQPNHLALPNTTTTTTTSSSSSTGTGTTCSSSKRRLSVERSLSSESDSQPPQPRGRSGAEGSLKPARVYTISREGGMLGGRSSEESLELEVLKAAGEPTQTCHQTQPQAPLAQEPRNHHHGGHHRGNHNHNHNHGPQAQGQPLQSSRSAHNIREWSVRRGGSREDCSPDCVTACVRPPCRSQRSLDLDTSPRDGGRQRKKLERGYSEDRTCMEDREDYTNNWFPKENMFSFQTASTTMQA</sequence>
<keyword evidence="2" id="KW-1185">Reference proteome</keyword>
<dbReference type="AlphaFoldDB" id="A0A8M1KAA0"/>
<dbReference type="Proteomes" id="UP000515152">
    <property type="component" value="Unplaced"/>
</dbReference>
<feature type="compositionally biased region" description="Polar residues" evidence="1">
    <location>
        <begin position="33"/>
        <end position="43"/>
    </location>
</feature>
<dbReference type="RefSeq" id="XP_042560822.1">
    <property type="nucleotide sequence ID" value="XM_042704888.1"/>
</dbReference>
<feature type="compositionally biased region" description="Low complexity" evidence="1">
    <location>
        <begin position="120"/>
        <end position="129"/>
    </location>
</feature>
<feature type="compositionally biased region" description="Basic residues" evidence="1">
    <location>
        <begin position="198"/>
        <end position="214"/>
    </location>
</feature>
<feature type="compositionally biased region" description="Low complexity" evidence="1">
    <location>
        <begin position="92"/>
        <end position="112"/>
    </location>
</feature>